<name>A0A2S4KNX7_9HYPO</name>
<evidence type="ECO:0000256" key="1">
    <source>
        <dbReference type="ARBA" id="ARBA00023242"/>
    </source>
</evidence>
<evidence type="ECO:0000313" key="2">
    <source>
        <dbReference type="EMBL" id="POR31888.1"/>
    </source>
</evidence>
<dbReference type="EMBL" id="PKSG01000967">
    <property type="protein sequence ID" value="POR31888.1"/>
    <property type="molecule type" value="Genomic_DNA"/>
</dbReference>
<sequence>MRDETHQGGYPCEYCVRMNKTCQQQEPAQPAVKFIAFTQSSPTAQLSTHVGQPSDIIYLDHFASFIRRCQFTRGFASISTDLAPLIQASPSLRDLAVAIGALDASRRGSVSSFRGRESPRCIAFRSHGRSLRALGARLATADAAHGEDVLWSTFFLGLFELISETSGDGWAKHMLYGTSKMLQLAGPAEQSSSLRRQLFEAFRLLEASRAILYGEDTFLSQGEWLRFQRVQAITRNHLCDPVERILTLMIQTSSFSKRFFGTIESVPEPLRSIDPSIDALAHEGMELQQAIFSWHDEIIPYTDRADAYTQLALTYYHSLLLFLARNYTYYACWHHKTLPSLTRAEIDAHTTAIIDLSQNIVVASDIPGVTLMFPLRMGGAHAVEAQQRTNVLRILGQVYQKGFVVSDRITVDLRELWEFQELQSGELRDGASAGSIE</sequence>
<dbReference type="Proteomes" id="UP000237481">
    <property type="component" value="Unassembled WGS sequence"/>
</dbReference>
<dbReference type="InterPro" id="IPR053178">
    <property type="entry name" value="Osmoadaptation_assoc"/>
</dbReference>
<dbReference type="Pfam" id="PF11951">
    <property type="entry name" value="Fungal_trans_2"/>
    <property type="match status" value="1"/>
</dbReference>
<dbReference type="PANTHER" id="PTHR38111:SF2">
    <property type="entry name" value="FINGER DOMAIN PROTEIN, PUTATIVE (AFU_ORTHOLOGUE AFUA_1G01560)-RELATED"/>
    <property type="match status" value="1"/>
</dbReference>
<gene>
    <name evidence="2" type="ORF">TPAR_07908</name>
</gene>
<comment type="caution">
    <text evidence="2">The sequence shown here is derived from an EMBL/GenBank/DDBJ whole genome shotgun (WGS) entry which is preliminary data.</text>
</comment>
<dbReference type="PANTHER" id="PTHR38111">
    <property type="entry name" value="ZN(2)-C6 FUNGAL-TYPE DOMAIN-CONTAINING PROTEIN-RELATED"/>
    <property type="match status" value="1"/>
</dbReference>
<evidence type="ECO:0000313" key="3">
    <source>
        <dbReference type="Proteomes" id="UP000237481"/>
    </source>
</evidence>
<reference evidence="2 3" key="1">
    <citation type="submission" date="2018-01" db="EMBL/GenBank/DDBJ databases">
        <title>Harnessing the power of phylogenomics to disentangle the directionality and signatures of interkingdom host jumping in the parasitic fungal genus Tolypocladium.</title>
        <authorList>
            <person name="Quandt C.A."/>
            <person name="Patterson W."/>
            <person name="Spatafora J.W."/>
        </authorList>
    </citation>
    <scope>NUCLEOTIDE SEQUENCE [LARGE SCALE GENOMIC DNA]</scope>
    <source>
        <strain evidence="2 3">NRBC 100945</strain>
    </source>
</reference>
<protein>
    <submittedName>
        <fullName evidence="2">Uncharacterized protein</fullName>
    </submittedName>
</protein>
<dbReference type="InterPro" id="IPR021858">
    <property type="entry name" value="Fun_TF"/>
</dbReference>
<organism evidence="2 3">
    <name type="scientific">Tolypocladium paradoxum</name>
    <dbReference type="NCBI Taxonomy" id="94208"/>
    <lineage>
        <taxon>Eukaryota</taxon>
        <taxon>Fungi</taxon>
        <taxon>Dikarya</taxon>
        <taxon>Ascomycota</taxon>
        <taxon>Pezizomycotina</taxon>
        <taxon>Sordariomycetes</taxon>
        <taxon>Hypocreomycetidae</taxon>
        <taxon>Hypocreales</taxon>
        <taxon>Ophiocordycipitaceae</taxon>
        <taxon>Tolypocladium</taxon>
    </lineage>
</organism>
<accession>A0A2S4KNX7</accession>
<dbReference type="OrthoDB" id="194358at2759"/>
<proteinExistence type="predicted"/>
<keyword evidence="3" id="KW-1185">Reference proteome</keyword>
<dbReference type="AlphaFoldDB" id="A0A2S4KNX7"/>
<keyword evidence="1" id="KW-0539">Nucleus</keyword>